<reference evidence="1 2" key="1">
    <citation type="journal article" date="2011" name="J. Bacteriol.">
        <title>Complete genome sequence of Methanosaeta concilii, a specialist in aceticlastic methanogenesis.</title>
        <authorList>
            <person name="Barber R.D."/>
            <person name="Zhang L."/>
            <person name="Harnack M."/>
            <person name="Olson M.V."/>
            <person name="Kaul R."/>
            <person name="Ingram-Smith C."/>
            <person name="Smith K.S."/>
        </authorList>
    </citation>
    <scope>NUCLEOTIDE SEQUENCE [LARGE SCALE GENOMIC DNA]</scope>
    <source>
        <strain evidence="2">ATCC 5969 / DSM 3671 / JCM 10134 / NBRC 103675 / OCM 69 / GP-6</strain>
    </source>
</reference>
<evidence type="ECO:0000313" key="2">
    <source>
        <dbReference type="Proteomes" id="UP000007807"/>
    </source>
</evidence>
<sequence>MGLLRSVSGKEAIKAFIKAGGIVRRGKGDHVNIKMPNG</sequence>
<gene>
    <name evidence="1" type="ordered locus">MCON_0335</name>
</gene>
<dbReference type="AlphaFoldDB" id="F4BVU5"/>
<accession>F4BVU5</accession>
<organism evidence="1 2">
    <name type="scientific">Methanothrix soehngenii (strain ATCC 5969 / DSM 3671 / JCM 10134 / NBRC 103675 / OCM 69 / GP-6)</name>
    <name type="common">Methanosaeta concilii</name>
    <dbReference type="NCBI Taxonomy" id="990316"/>
    <lineage>
        <taxon>Archaea</taxon>
        <taxon>Methanobacteriati</taxon>
        <taxon>Methanobacteriota</taxon>
        <taxon>Stenosarchaea group</taxon>
        <taxon>Methanomicrobia</taxon>
        <taxon>Methanotrichales</taxon>
        <taxon>Methanotrichaceae</taxon>
        <taxon>Methanothrix</taxon>
    </lineage>
</organism>
<dbReference type="EMBL" id="CP002565">
    <property type="protein sequence ID" value="AEB67205.1"/>
    <property type="molecule type" value="Genomic_DNA"/>
</dbReference>
<dbReference type="KEGG" id="mcj:MCON_0335"/>
<keyword evidence="2" id="KW-1185">Reference proteome</keyword>
<name>F4BVU5_METSG</name>
<dbReference type="SUPFAM" id="SSF54786">
    <property type="entry name" value="YcfA/nrd intein domain"/>
    <property type="match status" value="1"/>
</dbReference>
<proteinExistence type="predicted"/>
<protein>
    <recommendedName>
        <fullName evidence="3">Type II toxin-antitoxin system HicA family toxin</fullName>
    </recommendedName>
</protein>
<evidence type="ECO:0000313" key="1">
    <source>
        <dbReference type="EMBL" id="AEB67205.1"/>
    </source>
</evidence>
<dbReference type="InParanoid" id="F4BVU5"/>
<dbReference type="Gene3D" id="3.30.920.30">
    <property type="entry name" value="Hypothetical protein"/>
    <property type="match status" value="1"/>
</dbReference>
<dbReference type="STRING" id="990316.MCON_0335"/>
<dbReference type="InterPro" id="IPR038570">
    <property type="entry name" value="HicA_sf"/>
</dbReference>
<dbReference type="HOGENOM" id="CLU_3322916_0_0_2"/>
<evidence type="ECO:0008006" key="3">
    <source>
        <dbReference type="Google" id="ProtNLM"/>
    </source>
</evidence>
<dbReference type="Proteomes" id="UP000007807">
    <property type="component" value="Chromosome"/>
</dbReference>